<dbReference type="PROSITE" id="PS50987">
    <property type="entry name" value="HTH_ARSR_2"/>
    <property type="match status" value="1"/>
</dbReference>
<dbReference type="OrthoDB" id="194599at2"/>
<dbReference type="PRINTS" id="PR00778">
    <property type="entry name" value="HTHARSR"/>
</dbReference>
<reference evidence="6" key="1">
    <citation type="submission" date="2019-01" db="EMBL/GenBank/DDBJ databases">
        <title>Gri0909 isolated from a small marine red alga.</title>
        <authorList>
            <person name="Kim J."/>
            <person name="Jeong S.E."/>
            <person name="Jeon C.O."/>
        </authorList>
    </citation>
    <scope>NUCLEOTIDE SEQUENCE [LARGE SCALE GENOMIC DNA]</scope>
    <source>
        <strain evidence="6">Gri0909</strain>
    </source>
</reference>
<dbReference type="PANTHER" id="PTHR43132">
    <property type="entry name" value="ARSENICAL RESISTANCE OPERON REPRESSOR ARSR-RELATED"/>
    <property type="match status" value="1"/>
</dbReference>
<dbReference type="Proteomes" id="UP000287447">
    <property type="component" value="Unassembled WGS sequence"/>
</dbReference>
<organism evidence="5 6">
    <name type="scientific">Hwanghaeella grinnelliae</name>
    <dbReference type="NCBI Taxonomy" id="2500179"/>
    <lineage>
        <taxon>Bacteria</taxon>
        <taxon>Pseudomonadati</taxon>
        <taxon>Pseudomonadota</taxon>
        <taxon>Alphaproteobacteria</taxon>
        <taxon>Rhodospirillales</taxon>
        <taxon>Rhodospirillaceae</taxon>
        <taxon>Hwanghaeella</taxon>
    </lineage>
</organism>
<keyword evidence="1" id="KW-0805">Transcription regulation</keyword>
<dbReference type="InterPro" id="IPR051011">
    <property type="entry name" value="Metal_resp_trans_reg"/>
</dbReference>
<evidence type="ECO:0000256" key="2">
    <source>
        <dbReference type="ARBA" id="ARBA00023125"/>
    </source>
</evidence>
<evidence type="ECO:0000313" key="5">
    <source>
        <dbReference type="EMBL" id="RVU38169.1"/>
    </source>
</evidence>
<dbReference type="Pfam" id="PF01022">
    <property type="entry name" value="HTH_5"/>
    <property type="match status" value="1"/>
</dbReference>
<proteinExistence type="predicted"/>
<protein>
    <submittedName>
        <fullName evidence="5">Transcriptional regulator</fullName>
    </submittedName>
</protein>
<evidence type="ECO:0000256" key="1">
    <source>
        <dbReference type="ARBA" id="ARBA00023015"/>
    </source>
</evidence>
<gene>
    <name evidence="5" type="ORF">EOI86_02375</name>
</gene>
<sequence length="116" mass="13081">MALPSEEEVLEFKDDMVDKARHAANVLKALGHEHRLLVMCLLADGEKAVTELERLLSLKQPAVSQLLTRLRADDLVSTRREGKAIYYSIADPAVREIIQTLYRLYCEPAGLCRETS</sequence>
<dbReference type="NCBIfam" id="NF033788">
    <property type="entry name" value="HTH_metalloreg"/>
    <property type="match status" value="1"/>
</dbReference>
<dbReference type="InterPro" id="IPR011991">
    <property type="entry name" value="ArsR-like_HTH"/>
</dbReference>
<evidence type="ECO:0000259" key="4">
    <source>
        <dbReference type="PROSITE" id="PS50987"/>
    </source>
</evidence>
<accession>A0A3S2W661</accession>
<dbReference type="InterPro" id="IPR036388">
    <property type="entry name" value="WH-like_DNA-bd_sf"/>
</dbReference>
<comment type="caution">
    <text evidence="5">The sequence shown here is derived from an EMBL/GenBank/DDBJ whole genome shotgun (WGS) entry which is preliminary data.</text>
</comment>
<name>A0A3S2W661_9PROT</name>
<dbReference type="RefSeq" id="WP_127763541.1">
    <property type="nucleotide sequence ID" value="NZ_SADE01000001.1"/>
</dbReference>
<evidence type="ECO:0000256" key="3">
    <source>
        <dbReference type="ARBA" id="ARBA00023163"/>
    </source>
</evidence>
<dbReference type="GO" id="GO:0003700">
    <property type="term" value="F:DNA-binding transcription factor activity"/>
    <property type="evidence" value="ECO:0007669"/>
    <property type="project" value="InterPro"/>
</dbReference>
<keyword evidence="2" id="KW-0238">DNA-binding</keyword>
<dbReference type="PANTHER" id="PTHR43132:SF2">
    <property type="entry name" value="ARSENICAL RESISTANCE OPERON REPRESSOR ARSR-RELATED"/>
    <property type="match status" value="1"/>
</dbReference>
<dbReference type="AlphaFoldDB" id="A0A3S2W661"/>
<evidence type="ECO:0000313" key="6">
    <source>
        <dbReference type="Proteomes" id="UP000287447"/>
    </source>
</evidence>
<dbReference type="InterPro" id="IPR001845">
    <property type="entry name" value="HTH_ArsR_DNA-bd_dom"/>
</dbReference>
<dbReference type="SUPFAM" id="SSF46785">
    <property type="entry name" value="Winged helix' DNA-binding domain"/>
    <property type="match status" value="1"/>
</dbReference>
<dbReference type="Gene3D" id="1.10.10.10">
    <property type="entry name" value="Winged helix-like DNA-binding domain superfamily/Winged helix DNA-binding domain"/>
    <property type="match status" value="1"/>
</dbReference>
<feature type="domain" description="HTH arsR-type" evidence="4">
    <location>
        <begin position="15"/>
        <end position="109"/>
    </location>
</feature>
<dbReference type="EMBL" id="SADE01000001">
    <property type="protein sequence ID" value="RVU38169.1"/>
    <property type="molecule type" value="Genomic_DNA"/>
</dbReference>
<dbReference type="SMART" id="SM00418">
    <property type="entry name" value="HTH_ARSR"/>
    <property type="match status" value="1"/>
</dbReference>
<keyword evidence="3" id="KW-0804">Transcription</keyword>
<dbReference type="GO" id="GO:0003677">
    <property type="term" value="F:DNA binding"/>
    <property type="evidence" value="ECO:0007669"/>
    <property type="project" value="UniProtKB-KW"/>
</dbReference>
<keyword evidence="6" id="KW-1185">Reference proteome</keyword>
<dbReference type="CDD" id="cd00090">
    <property type="entry name" value="HTH_ARSR"/>
    <property type="match status" value="1"/>
</dbReference>
<dbReference type="InterPro" id="IPR036390">
    <property type="entry name" value="WH_DNA-bd_sf"/>
</dbReference>